<proteinExistence type="predicted"/>
<accession>A0A7C3MAV8</accession>
<sequence>MHEALKNRYVLECHLKTLSPLHIGSEKALGFGVDNPIIKIKRNGREIPVVPGSSIKGVLRAHFYRLANSGVFDKLGYRVFKGNLEEFEREFSRSDENKKKEKFKELGTLEKLFGISGLASPLRITDAEPENWSIGTRTHVKIDPRTDRAEKGKLFTVEFVEGLFKFKIVFDELASDYDDVNKFFHEFFYPLLKNGIELHFGGMKSRGYGLCEMKIEKALKFSAQNLAVGKAEELR</sequence>
<dbReference type="InterPro" id="IPR005537">
    <property type="entry name" value="RAMP_III_fam"/>
</dbReference>
<dbReference type="Pfam" id="PF03787">
    <property type="entry name" value="RAMPs"/>
    <property type="match status" value="1"/>
</dbReference>
<reference evidence="3" key="1">
    <citation type="journal article" date="2020" name="mSystems">
        <title>Genome- and Community-Level Interaction Insights into Carbon Utilization and Element Cycling Functions of Hydrothermarchaeota in Hydrothermal Sediment.</title>
        <authorList>
            <person name="Zhou Z."/>
            <person name="Liu Y."/>
            <person name="Xu W."/>
            <person name="Pan J."/>
            <person name="Luo Z.H."/>
            <person name="Li M."/>
        </authorList>
    </citation>
    <scope>NUCLEOTIDE SEQUENCE [LARGE SCALE GENOMIC DNA]</scope>
    <source>
        <strain evidence="3">SpSt-87</strain>
    </source>
</reference>
<dbReference type="PANTHER" id="PTHR35579:SF6">
    <property type="entry name" value="DUF324 DOMAIN-CONTAINING PROTEIN"/>
    <property type="match status" value="1"/>
</dbReference>
<organism evidence="3">
    <name type="scientific">Archaeoglobus fulgidus</name>
    <dbReference type="NCBI Taxonomy" id="2234"/>
    <lineage>
        <taxon>Archaea</taxon>
        <taxon>Methanobacteriati</taxon>
        <taxon>Methanobacteriota</taxon>
        <taxon>Archaeoglobi</taxon>
        <taxon>Archaeoglobales</taxon>
        <taxon>Archaeoglobaceae</taxon>
        <taxon>Archaeoglobus</taxon>
    </lineage>
</organism>
<dbReference type="GO" id="GO:0051607">
    <property type="term" value="P:defense response to virus"/>
    <property type="evidence" value="ECO:0007669"/>
    <property type="project" value="UniProtKB-KW"/>
</dbReference>
<evidence type="ECO:0000259" key="2">
    <source>
        <dbReference type="Pfam" id="PF03787"/>
    </source>
</evidence>
<dbReference type="AlphaFoldDB" id="A0A7C3MAV8"/>
<dbReference type="EMBL" id="DTLB01000040">
    <property type="protein sequence ID" value="HFW32678.1"/>
    <property type="molecule type" value="Genomic_DNA"/>
</dbReference>
<gene>
    <name evidence="3" type="ORF">ENW66_06995</name>
</gene>
<evidence type="ECO:0000313" key="3">
    <source>
        <dbReference type="EMBL" id="HFW32678.1"/>
    </source>
</evidence>
<dbReference type="InterPro" id="IPR052216">
    <property type="entry name" value="CRISPR_Csm3_endoribonuclease"/>
</dbReference>
<feature type="domain" description="CRISPR type III-associated protein" evidence="2">
    <location>
        <begin position="15"/>
        <end position="212"/>
    </location>
</feature>
<keyword evidence="1" id="KW-0051">Antiviral defense</keyword>
<comment type="caution">
    <text evidence="3">The sequence shown here is derived from an EMBL/GenBank/DDBJ whole genome shotgun (WGS) entry which is preliminary data.</text>
</comment>
<protein>
    <recommendedName>
        <fullName evidence="2">CRISPR type III-associated protein domain-containing protein</fullName>
    </recommendedName>
</protein>
<name>A0A7C3MAV8_ARCFL</name>
<evidence type="ECO:0000256" key="1">
    <source>
        <dbReference type="ARBA" id="ARBA00023118"/>
    </source>
</evidence>
<dbReference type="PANTHER" id="PTHR35579">
    <property type="entry name" value="CRISPR SYSTEM CMS ENDORIBONUCLEASE CSM3"/>
    <property type="match status" value="1"/>
</dbReference>